<dbReference type="Gene3D" id="3.90.1200.10">
    <property type="match status" value="1"/>
</dbReference>
<evidence type="ECO:0000313" key="2">
    <source>
        <dbReference type="EMBL" id="KAG4419058.1"/>
    </source>
</evidence>
<accession>A0A8H7THM8</accession>
<dbReference type="PANTHER" id="PTHR21310:SF55">
    <property type="entry name" value="AMINOGLYCOSIDE PHOSPHOTRANSFERASE DOMAIN-CONTAINING PROTEIN"/>
    <property type="match status" value="1"/>
</dbReference>
<dbReference type="Proteomes" id="UP000664132">
    <property type="component" value="Unassembled WGS sequence"/>
</dbReference>
<reference evidence="2" key="1">
    <citation type="submission" date="2021-02" db="EMBL/GenBank/DDBJ databases">
        <title>Genome sequence Cadophora malorum strain M34.</title>
        <authorList>
            <person name="Stefanovic E."/>
            <person name="Vu D."/>
            <person name="Scully C."/>
            <person name="Dijksterhuis J."/>
            <person name="Roader J."/>
            <person name="Houbraken J."/>
        </authorList>
    </citation>
    <scope>NUCLEOTIDE SEQUENCE</scope>
    <source>
        <strain evidence="2">M34</strain>
    </source>
</reference>
<dbReference type="PANTHER" id="PTHR21310">
    <property type="entry name" value="AMINOGLYCOSIDE PHOSPHOTRANSFERASE-RELATED-RELATED"/>
    <property type="match status" value="1"/>
</dbReference>
<dbReference type="Pfam" id="PF01636">
    <property type="entry name" value="APH"/>
    <property type="match status" value="1"/>
</dbReference>
<comment type="caution">
    <text evidence="2">The sequence shown here is derived from an EMBL/GenBank/DDBJ whole genome shotgun (WGS) entry which is preliminary data.</text>
</comment>
<feature type="domain" description="Aminoglycoside phosphotransferase" evidence="1">
    <location>
        <begin position="138"/>
        <end position="294"/>
    </location>
</feature>
<keyword evidence="3" id="KW-1185">Reference proteome</keyword>
<organism evidence="2 3">
    <name type="scientific">Cadophora malorum</name>
    <dbReference type="NCBI Taxonomy" id="108018"/>
    <lineage>
        <taxon>Eukaryota</taxon>
        <taxon>Fungi</taxon>
        <taxon>Dikarya</taxon>
        <taxon>Ascomycota</taxon>
        <taxon>Pezizomycotina</taxon>
        <taxon>Leotiomycetes</taxon>
        <taxon>Helotiales</taxon>
        <taxon>Ploettnerulaceae</taxon>
        <taxon>Cadophora</taxon>
    </lineage>
</organism>
<protein>
    <recommendedName>
        <fullName evidence="1">Aminoglycoside phosphotransferase domain-containing protein</fullName>
    </recommendedName>
</protein>
<evidence type="ECO:0000313" key="3">
    <source>
        <dbReference type="Proteomes" id="UP000664132"/>
    </source>
</evidence>
<dbReference type="OrthoDB" id="8300194at2759"/>
<name>A0A8H7THM8_9HELO</name>
<gene>
    <name evidence="2" type="ORF">IFR04_007834</name>
</gene>
<dbReference type="InterPro" id="IPR002575">
    <property type="entry name" value="Aminoglycoside_PTrfase"/>
</dbReference>
<dbReference type="InterPro" id="IPR051678">
    <property type="entry name" value="AGP_Transferase"/>
</dbReference>
<dbReference type="InterPro" id="IPR011009">
    <property type="entry name" value="Kinase-like_dom_sf"/>
</dbReference>
<proteinExistence type="predicted"/>
<evidence type="ECO:0000259" key="1">
    <source>
        <dbReference type="Pfam" id="PF01636"/>
    </source>
</evidence>
<dbReference type="AlphaFoldDB" id="A0A8H7THM8"/>
<sequence>MERDYKHPERHIEGMVFFPKKQLPSERSKSQVDILNQVKCKIVLAEDLETELCRSCGWNVKHECHSSYVSRLSVMHTKDNKGMWSLGGSQWILIDQPNNPDTLGNDFMTQEFLRNQPDCKIPILKEMMCISQPTDQTRFVLMSRAEGVTLQSIWHTLCQEQKLSYSRQVAEVLHELRKYTSPVAQKVDGSPLDDIAIGFCSDLLPCCNKIGSTGEAWIDNLSEDLRHGLARKYKTNDPAFIEEKLGQIRERFPDQGPYVLSHGDLHAGNIMVKDGKIEAIIDWELAGYYPWWFEYHRNRIIADSVKDELFDPIWDSCRDLIGGMSMDEFSAHMVPIAEVKNLYRLCQTEHPNHDGYWRRPAFCECKPFGGSIKLRILGEPTGHRLVGKGHDPEGDAHRIAENQKLLKELLADPPGSKKSAWSIW</sequence>
<dbReference type="SUPFAM" id="SSF56112">
    <property type="entry name" value="Protein kinase-like (PK-like)"/>
    <property type="match status" value="1"/>
</dbReference>
<dbReference type="EMBL" id="JAFJYH010000114">
    <property type="protein sequence ID" value="KAG4419058.1"/>
    <property type="molecule type" value="Genomic_DNA"/>
</dbReference>